<dbReference type="AlphaFoldDB" id="A0A6A7ZA04"/>
<evidence type="ECO:0000256" key="4">
    <source>
        <dbReference type="ARBA" id="ARBA00022797"/>
    </source>
</evidence>
<feature type="transmembrane region" description="Helical" evidence="7">
    <location>
        <begin position="406"/>
        <end position="425"/>
    </location>
</feature>
<dbReference type="Pfam" id="PF07690">
    <property type="entry name" value="MFS_1"/>
    <property type="match status" value="1"/>
</dbReference>
<feature type="transmembrane region" description="Helical" evidence="7">
    <location>
        <begin position="285"/>
        <end position="303"/>
    </location>
</feature>
<dbReference type="GO" id="GO:0022857">
    <property type="term" value="F:transmembrane transporter activity"/>
    <property type="evidence" value="ECO:0007669"/>
    <property type="project" value="InterPro"/>
</dbReference>
<dbReference type="CDD" id="cd17319">
    <property type="entry name" value="MFS_ExuT_GudP_like"/>
    <property type="match status" value="1"/>
</dbReference>
<dbReference type="Gene3D" id="1.20.1250.20">
    <property type="entry name" value="MFS general substrate transporter like domains"/>
    <property type="match status" value="2"/>
</dbReference>
<dbReference type="Proteomes" id="UP000447574">
    <property type="component" value="Unassembled WGS sequence"/>
</dbReference>
<dbReference type="InterPro" id="IPR036259">
    <property type="entry name" value="MFS_trans_sf"/>
</dbReference>
<evidence type="ECO:0000256" key="5">
    <source>
        <dbReference type="ARBA" id="ARBA00022989"/>
    </source>
</evidence>
<evidence type="ECO:0000256" key="2">
    <source>
        <dbReference type="ARBA" id="ARBA00022448"/>
    </source>
</evidence>
<feature type="transmembrane region" description="Helical" evidence="7">
    <location>
        <begin position="184"/>
        <end position="206"/>
    </location>
</feature>
<evidence type="ECO:0000259" key="8">
    <source>
        <dbReference type="PROSITE" id="PS50850"/>
    </source>
</evidence>
<feature type="domain" description="Major facilitator superfamily (MFS) profile" evidence="8">
    <location>
        <begin position="25"/>
        <end position="430"/>
    </location>
</feature>
<evidence type="ECO:0000313" key="12">
    <source>
        <dbReference type="Proteomes" id="UP000447574"/>
    </source>
</evidence>
<comment type="subcellular location">
    <subcellularLocation>
        <location evidence="1">Membrane</location>
        <topology evidence="1">Multi-pass membrane protein</topology>
    </subcellularLocation>
</comment>
<evidence type="ECO:0000256" key="1">
    <source>
        <dbReference type="ARBA" id="ARBA00004141"/>
    </source>
</evidence>
<proteinExistence type="predicted"/>
<feature type="transmembrane region" description="Helical" evidence="7">
    <location>
        <begin position="91"/>
        <end position="109"/>
    </location>
</feature>
<dbReference type="FunFam" id="1.20.1250.20:FF:000018">
    <property type="entry name" value="MFS transporter permease"/>
    <property type="match status" value="1"/>
</dbReference>
<dbReference type="Proteomes" id="UP000466863">
    <property type="component" value="Unassembled WGS sequence"/>
</dbReference>
<keyword evidence="4" id="KW-0058">Aromatic hydrocarbons catabolism</keyword>
<dbReference type="EMBL" id="WIVX01000106">
    <property type="protein sequence ID" value="MQU33403.1"/>
    <property type="molecule type" value="Genomic_DNA"/>
</dbReference>
<gene>
    <name evidence="11" type="ORF">GHO28_05665</name>
    <name evidence="10" type="ORF">GHO30_18775</name>
    <name evidence="9" type="ORF">GHO37_11115</name>
</gene>
<dbReference type="InterPro" id="IPR011701">
    <property type="entry name" value="MFS"/>
</dbReference>
<feature type="transmembrane region" description="Helical" evidence="7">
    <location>
        <begin position="21"/>
        <end position="38"/>
    </location>
</feature>
<comment type="caution">
    <text evidence="11">The sequence shown here is derived from an EMBL/GenBank/DDBJ whole genome shotgun (WGS) entry which is preliminary data.</text>
</comment>
<keyword evidence="14" id="KW-1185">Reference proteome</keyword>
<feature type="transmembrane region" description="Helical" evidence="7">
    <location>
        <begin position="315"/>
        <end position="332"/>
    </location>
</feature>
<dbReference type="InterPro" id="IPR020846">
    <property type="entry name" value="MFS_dom"/>
</dbReference>
<keyword evidence="5 7" id="KW-1133">Transmembrane helix</keyword>
<name>A0A6A7ZA04_9PSED</name>
<dbReference type="EMBL" id="WIWF01000034">
    <property type="protein sequence ID" value="MQT74852.1"/>
    <property type="molecule type" value="Genomic_DNA"/>
</dbReference>
<feature type="transmembrane region" description="Helical" evidence="7">
    <location>
        <begin position="372"/>
        <end position="394"/>
    </location>
</feature>
<feature type="transmembrane region" description="Helical" evidence="7">
    <location>
        <begin position="115"/>
        <end position="137"/>
    </location>
</feature>
<dbReference type="Proteomes" id="UP000470186">
    <property type="component" value="Unassembled WGS sequence"/>
</dbReference>
<evidence type="ECO:0000313" key="9">
    <source>
        <dbReference type="EMBL" id="MQT74852.1"/>
    </source>
</evidence>
<dbReference type="PANTHER" id="PTHR43791">
    <property type="entry name" value="PERMEASE-RELATED"/>
    <property type="match status" value="1"/>
</dbReference>
<feature type="transmembrane region" description="Helical" evidence="7">
    <location>
        <begin position="149"/>
        <end position="172"/>
    </location>
</feature>
<organism evidence="11 13">
    <name type="scientific">Pseudomonas helleri</name>
    <dbReference type="NCBI Taxonomy" id="1608996"/>
    <lineage>
        <taxon>Bacteria</taxon>
        <taxon>Pseudomonadati</taxon>
        <taxon>Pseudomonadota</taxon>
        <taxon>Gammaproteobacteria</taxon>
        <taxon>Pseudomonadales</taxon>
        <taxon>Pseudomonadaceae</taxon>
        <taxon>Pseudomonas</taxon>
    </lineage>
</organism>
<reference evidence="12 13" key="1">
    <citation type="submission" date="2019-10" db="EMBL/GenBank/DDBJ databases">
        <title>Evaluation of single-gene subtyping targets for Pseudomonas.</title>
        <authorList>
            <person name="Reichler S.J."/>
            <person name="Orsi R.H."/>
            <person name="Wiedmann M."/>
            <person name="Martin N.H."/>
            <person name="Murphy S.I."/>
        </authorList>
    </citation>
    <scope>NUCLEOTIDE SEQUENCE [LARGE SCALE GENOMIC DNA]</scope>
    <source>
        <strain evidence="11 13">FSL R10-1876</strain>
        <strain evidence="10 14">FSL R10-2107</strain>
        <strain evidence="9 12">FSL R10-2932</strain>
    </source>
</reference>
<evidence type="ECO:0000313" key="11">
    <source>
        <dbReference type="EMBL" id="MQU42004.1"/>
    </source>
</evidence>
<protein>
    <submittedName>
        <fullName evidence="11">MFS transporter</fullName>
    </submittedName>
</protein>
<sequence length="434" mass="47534">MTPLIESARATQVASDFYRTIAWRFMPLLLLCYIFAHLDRINIGFAKLQMSSDLGFSNTTYGLGAGLFFVSYALFGVPCSMMLDRLGPRRWIAIMMVTWGVISASMMFVKTPEGFYILRFLLGMAEAGFFPTILVYLNRWFPTGRRASITALFAIAIPLAGVFGGPVSGWILQLFHDNEHLRGWQWMFLLEGAPVILLGLVIFKLLPDSFEDVQWLDDAQKSQLRAALSGEDSSKSVTSVAGIVRNPYLWRLLFVYFAVMLSVNTIAFWMPTLIQVAGVARDSDIGMLSAIPYLAGCIFMILAGRSCDRRKERRWHLFVPLAMCSLGLAIAATTSQHLAGVMLGLTLAGMGASSALPLYWQIPPAFLSSGTQAAGIAIISSLGAIASFSAPYFIGWMRDATQSTNLALYILATLIGLGALLVFTVPARLANPTA</sequence>
<keyword evidence="3 7" id="KW-0812">Transmembrane</keyword>
<feature type="transmembrane region" description="Helical" evidence="7">
    <location>
        <begin position="58"/>
        <end position="79"/>
    </location>
</feature>
<dbReference type="GO" id="GO:0005886">
    <property type="term" value="C:plasma membrane"/>
    <property type="evidence" value="ECO:0007669"/>
    <property type="project" value="TreeGrafter"/>
</dbReference>
<dbReference type="PROSITE" id="PS50850">
    <property type="entry name" value="MFS"/>
    <property type="match status" value="1"/>
</dbReference>
<evidence type="ECO:0000256" key="6">
    <source>
        <dbReference type="ARBA" id="ARBA00023136"/>
    </source>
</evidence>
<keyword evidence="2" id="KW-0813">Transport</keyword>
<evidence type="ECO:0000313" key="13">
    <source>
        <dbReference type="Proteomes" id="UP000466863"/>
    </source>
</evidence>
<feature type="transmembrane region" description="Helical" evidence="7">
    <location>
        <begin position="248"/>
        <end position="270"/>
    </location>
</feature>
<accession>A0A6A7ZA04</accession>
<dbReference type="PANTHER" id="PTHR43791:SF36">
    <property type="entry name" value="TRANSPORTER, PUTATIVE (AFU_ORTHOLOGUE AFUA_6G08340)-RELATED"/>
    <property type="match status" value="1"/>
</dbReference>
<keyword evidence="6 7" id="KW-0472">Membrane</keyword>
<evidence type="ECO:0000313" key="10">
    <source>
        <dbReference type="EMBL" id="MQU33403.1"/>
    </source>
</evidence>
<dbReference type="EMBL" id="WIVV01000016">
    <property type="protein sequence ID" value="MQU42004.1"/>
    <property type="molecule type" value="Genomic_DNA"/>
</dbReference>
<evidence type="ECO:0000256" key="7">
    <source>
        <dbReference type="SAM" id="Phobius"/>
    </source>
</evidence>
<feature type="transmembrane region" description="Helical" evidence="7">
    <location>
        <begin position="338"/>
        <end position="360"/>
    </location>
</feature>
<evidence type="ECO:0000313" key="14">
    <source>
        <dbReference type="Proteomes" id="UP000470186"/>
    </source>
</evidence>
<dbReference type="RefSeq" id="WP_048389239.1">
    <property type="nucleotide sequence ID" value="NZ_CP181271.1"/>
</dbReference>
<evidence type="ECO:0000256" key="3">
    <source>
        <dbReference type="ARBA" id="ARBA00022692"/>
    </source>
</evidence>
<dbReference type="SUPFAM" id="SSF103473">
    <property type="entry name" value="MFS general substrate transporter"/>
    <property type="match status" value="1"/>
</dbReference>